<gene>
    <name evidence="1" type="ORF">ACFOGH_05605</name>
</gene>
<sequence>MALITPTPLPRVFNTAPGAGVFAPMTLTTLGASDTFEFRRGTGQILFLRNPTGGTLSPLIDGGDGVTVPLAGWGLRTVSGGYPAFAITTLQNKLLWLDTIPAFLQGTITITSGAGLLAGLLNPI</sequence>
<protein>
    <recommendedName>
        <fullName evidence="3">Phage tail protein</fullName>
    </recommendedName>
</protein>
<dbReference type="EMBL" id="JBHRTO010000001">
    <property type="protein sequence ID" value="MFC3180455.1"/>
    <property type="molecule type" value="Genomic_DNA"/>
</dbReference>
<evidence type="ECO:0000313" key="2">
    <source>
        <dbReference type="Proteomes" id="UP001595547"/>
    </source>
</evidence>
<proteinExistence type="predicted"/>
<comment type="caution">
    <text evidence="1">The sequence shown here is derived from an EMBL/GenBank/DDBJ whole genome shotgun (WGS) entry which is preliminary data.</text>
</comment>
<evidence type="ECO:0000313" key="1">
    <source>
        <dbReference type="EMBL" id="MFC3180455.1"/>
    </source>
</evidence>
<accession>A0ABV7IVE7</accession>
<organism evidence="1 2">
    <name type="scientific">Cypionkella sinensis</name>
    <dbReference type="NCBI Taxonomy" id="1756043"/>
    <lineage>
        <taxon>Bacteria</taxon>
        <taxon>Pseudomonadati</taxon>
        <taxon>Pseudomonadota</taxon>
        <taxon>Alphaproteobacteria</taxon>
        <taxon>Rhodobacterales</taxon>
        <taxon>Paracoccaceae</taxon>
        <taxon>Cypionkella</taxon>
    </lineage>
</organism>
<reference evidence="2" key="1">
    <citation type="journal article" date="2019" name="Int. J. Syst. Evol. Microbiol.">
        <title>The Global Catalogue of Microorganisms (GCM) 10K type strain sequencing project: providing services to taxonomists for standard genome sequencing and annotation.</title>
        <authorList>
            <consortium name="The Broad Institute Genomics Platform"/>
            <consortium name="The Broad Institute Genome Sequencing Center for Infectious Disease"/>
            <person name="Wu L."/>
            <person name="Ma J."/>
        </authorList>
    </citation>
    <scope>NUCLEOTIDE SEQUENCE [LARGE SCALE GENOMIC DNA]</scope>
    <source>
        <strain evidence="2">KCTC 52039</strain>
    </source>
</reference>
<evidence type="ECO:0008006" key="3">
    <source>
        <dbReference type="Google" id="ProtNLM"/>
    </source>
</evidence>
<keyword evidence="2" id="KW-1185">Reference proteome</keyword>
<dbReference type="RefSeq" id="WP_380072079.1">
    <property type="nucleotide sequence ID" value="NZ_JBHRTO010000001.1"/>
</dbReference>
<name>A0ABV7IVE7_9RHOB</name>
<dbReference type="Proteomes" id="UP001595547">
    <property type="component" value="Unassembled WGS sequence"/>
</dbReference>